<evidence type="ECO:0000256" key="3">
    <source>
        <dbReference type="ARBA" id="ARBA00022638"/>
    </source>
</evidence>
<dbReference type="InterPro" id="IPR033907">
    <property type="entry name" value="Endolysin_autolysin"/>
</dbReference>
<proteinExistence type="inferred from homology"/>
<dbReference type="EC" id="3.2.1.17" evidence="7"/>
<gene>
    <name evidence="9" type="ORF">NCF85_04225</name>
</gene>
<dbReference type="PANTHER" id="PTHR38107">
    <property type="match status" value="1"/>
</dbReference>
<dbReference type="Pfam" id="PF00959">
    <property type="entry name" value="Phage_lysozyme"/>
    <property type="match status" value="1"/>
</dbReference>
<evidence type="ECO:0000256" key="2">
    <source>
        <dbReference type="ARBA" id="ARBA00022529"/>
    </source>
</evidence>
<dbReference type="PANTHER" id="PTHR38107:SF3">
    <property type="entry name" value="LYSOZYME RRRD-RELATED"/>
    <property type="match status" value="1"/>
</dbReference>
<dbReference type="Proteomes" id="UP001056619">
    <property type="component" value="Chromosome"/>
</dbReference>
<evidence type="ECO:0000256" key="8">
    <source>
        <dbReference type="SAM" id="MobiDB-lite"/>
    </source>
</evidence>
<comment type="catalytic activity">
    <reaction evidence="1 7">
        <text>Hydrolysis of (1-&gt;4)-beta-linkages between N-acetylmuramic acid and N-acetyl-D-glucosamine residues in a peptidoglycan and between N-acetyl-D-glucosamine residues in chitodextrins.</text>
        <dbReference type="EC" id="3.2.1.17"/>
    </reaction>
</comment>
<dbReference type="CDD" id="cd00737">
    <property type="entry name" value="lyz_endolysin_autolysin"/>
    <property type="match status" value="1"/>
</dbReference>
<dbReference type="SUPFAM" id="SSF53955">
    <property type="entry name" value="Lysozyme-like"/>
    <property type="match status" value="1"/>
</dbReference>
<sequence length="307" mass="34550">MDKDTAPHPQGSDKRSSSTRRNTQTNARLEAILTDFNRPLDDIDWSRAPSRSGNNGKSKGIFERLNRQRRHRRDLRRARRAAYQAFHIKPKLSARRRATLMLGAGALGLTAFTGPPKARKAFGIDEDMQRVVDDVAGVRKPAALMKASGTFKQALIEEEGVRYTVYRDVAGYPTVGVGHLILPEDDLQVGDRVDEAQVLRFLEHDLAKAEQGVRLLVGDLPLHQHEFDALLDLVYNVGLRNVSENESPRLNTAIESRDYEAIAAELDYTHAGGKFARGLQFRSERRAKIFMKGRYGDPRQNDDPYST</sequence>
<evidence type="ECO:0000256" key="5">
    <source>
        <dbReference type="ARBA" id="ARBA00023200"/>
    </source>
</evidence>
<dbReference type="InterPro" id="IPR034690">
    <property type="entry name" value="Endolysin_T4_type"/>
</dbReference>
<dbReference type="InterPro" id="IPR051018">
    <property type="entry name" value="Bacteriophage_GH24"/>
</dbReference>
<dbReference type="InterPro" id="IPR023346">
    <property type="entry name" value="Lysozyme-like_dom_sf"/>
</dbReference>
<evidence type="ECO:0000256" key="1">
    <source>
        <dbReference type="ARBA" id="ARBA00000632"/>
    </source>
</evidence>
<dbReference type="InterPro" id="IPR023347">
    <property type="entry name" value="Lysozyme_dom_sf"/>
</dbReference>
<dbReference type="HAMAP" id="MF_04110">
    <property type="entry name" value="ENDOLYSIN_T4"/>
    <property type="match status" value="1"/>
</dbReference>
<dbReference type="InterPro" id="IPR002196">
    <property type="entry name" value="Glyco_hydro_24"/>
</dbReference>
<evidence type="ECO:0000313" key="9">
    <source>
        <dbReference type="EMBL" id="USA62198.1"/>
    </source>
</evidence>
<keyword evidence="6 7" id="KW-0326">Glycosidase</keyword>
<keyword evidence="3 7" id="KW-0081">Bacteriolytic enzyme</keyword>
<feature type="compositionally biased region" description="Basic residues" evidence="8">
    <location>
        <begin position="67"/>
        <end position="76"/>
    </location>
</feature>
<keyword evidence="5" id="KW-1035">Host cytoplasm</keyword>
<keyword evidence="2 7" id="KW-0929">Antimicrobial</keyword>
<keyword evidence="4 7" id="KW-0378">Hydrolase</keyword>
<dbReference type="Gene3D" id="1.10.530.40">
    <property type="match status" value="1"/>
</dbReference>
<feature type="region of interest" description="Disordered" evidence="8">
    <location>
        <begin position="1"/>
        <end position="29"/>
    </location>
</feature>
<accession>A0ABY4U9S5</accession>
<reference evidence="9 10" key="1">
    <citation type="submission" date="2022-06" db="EMBL/GenBank/DDBJ databases">
        <authorList>
            <person name="Liu G."/>
        </authorList>
    </citation>
    <scope>NUCLEOTIDE SEQUENCE [LARGE SCALE GENOMIC DNA]</scope>
    <source>
        <strain evidence="9 10">E4</strain>
    </source>
</reference>
<dbReference type="EMBL" id="CP098494">
    <property type="protein sequence ID" value="USA62198.1"/>
    <property type="molecule type" value="Genomic_DNA"/>
</dbReference>
<evidence type="ECO:0000256" key="6">
    <source>
        <dbReference type="ARBA" id="ARBA00023295"/>
    </source>
</evidence>
<evidence type="ECO:0000313" key="10">
    <source>
        <dbReference type="Proteomes" id="UP001056619"/>
    </source>
</evidence>
<protein>
    <recommendedName>
        <fullName evidence="7">Lysozyme</fullName>
        <ecNumber evidence="7">3.2.1.17</ecNumber>
    </recommendedName>
</protein>
<organism evidence="9 10">
    <name type="scientific">Qipengyuania citrea</name>
    <dbReference type="NCBI Taxonomy" id="225971"/>
    <lineage>
        <taxon>Bacteria</taxon>
        <taxon>Pseudomonadati</taxon>
        <taxon>Pseudomonadota</taxon>
        <taxon>Alphaproteobacteria</taxon>
        <taxon>Sphingomonadales</taxon>
        <taxon>Erythrobacteraceae</taxon>
        <taxon>Qipengyuania</taxon>
    </lineage>
</organism>
<dbReference type="RefSeq" id="WP_301642622.1">
    <property type="nucleotide sequence ID" value="NZ_CP098494.1"/>
</dbReference>
<evidence type="ECO:0000256" key="4">
    <source>
        <dbReference type="ARBA" id="ARBA00022801"/>
    </source>
</evidence>
<evidence type="ECO:0000256" key="7">
    <source>
        <dbReference type="RuleBase" id="RU003788"/>
    </source>
</evidence>
<name>A0ABY4U9S5_9SPHN</name>
<feature type="region of interest" description="Disordered" evidence="8">
    <location>
        <begin position="43"/>
        <end position="76"/>
    </location>
</feature>
<feature type="compositionally biased region" description="Basic and acidic residues" evidence="8">
    <location>
        <begin position="1"/>
        <end position="16"/>
    </location>
</feature>
<keyword evidence="10" id="KW-1185">Reference proteome</keyword>
<comment type="similarity">
    <text evidence="7">Belongs to the glycosyl hydrolase 24 family.</text>
</comment>